<reference evidence="3 4" key="1">
    <citation type="journal article" date="2013" name="Curr. Biol.">
        <title>The Genome of the Foraminiferan Reticulomyxa filosa.</title>
        <authorList>
            <person name="Glockner G."/>
            <person name="Hulsmann N."/>
            <person name="Schleicher M."/>
            <person name="Noegel A.A."/>
            <person name="Eichinger L."/>
            <person name="Gallinger C."/>
            <person name="Pawlowski J."/>
            <person name="Sierra R."/>
            <person name="Euteneuer U."/>
            <person name="Pillet L."/>
            <person name="Moustafa A."/>
            <person name="Platzer M."/>
            <person name="Groth M."/>
            <person name="Szafranski K."/>
            <person name="Schliwa M."/>
        </authorList>
    </citation>
    <scope>NUCLEOTIDE SEQUENCE [LARGE SCALE GENOMIC DNA]</scope>
</reference>
<dbReference type="InterPro" id="IPR012337">
    <property type="entry name" value="RNaseH-like_sf"/>
</dbReference>
<gene>
    <name evidence="3" type="ORF">RFI_31030</name>
</gene>
<comment type="caution">
    <text evidence="3">The sequence shown here is derived from an EMBL/GenBank/DDBJ whole genome shotgun (WGS) entry which is preliminary data.</text>
</comment>
<dbReference type="EMBL" id="ASPP01027208">
    <property type="protein sequence ID" value="ETO06355.1"/>
    <property type="molecule type" value="Genomic_DNA"/>
</dbReference>
<proteinExistence type="predicted"/>
<protein>
    <recommendedName>
        <fullName evidence="2">RNase H type-1 domain-containing protein</fullName>
    </recommendedName>
</protein>
<organism evidence="3 4">
    <name type="scientific">Reticulomyxa filosa</name>
    <dbReference type="NCBI Taxonomy" id="46433"/>
    <lineage>
        <taxon>Eukaryota</taxon>
        <taxon>Sar</taxon>
        <taxon>Rhizaria</taxon>
        <taxon>Retaria</taxon>
        <taxon>Foraminifera</taxon>
        <taxon>Monothalamids</taxon>
        <taxon>Reticulomyxidae</taxon>
        <taxon>Reticulomyxa</taxon>
    </lineage>
</organism>
<dbReference type="InterPro" id="IPR036397">
    <property type="entry name" value="RNaseH_sf"/>
</dbReference>
<dbReference type="OrthoDB" id="411823at2759"/>
<dbReference type="SUPFAM" id="SSF53098">
    <property type="entry name" value="Ribonuclease H-like"/>
    <property type="match status" value="1"/>
</dbReference>
<dbReference type="PROSITE" id="PS50879">
    <property type="entry name" value="RNASE_H_1"/>
    <property type="match status" value="1"/>
</dbReference>
<dbReference type="GO" id="GO:0003676">
    <property type="term" value="F:nucleic acid binding"/>
    <property type="evidence" value="ECO:0007669"/>
    <property type="project" value="InterPro"/>
</dbReference>
<evidence type="ECO:0000313" key="3">
    <source>
        <dbReference type="EMBL" id="ETO06355.1"/>
    </source>
</evidence>
<accession>X6M045</accession>
<dbReference type="InterPro" id="IPR002156">
    <property type="entry name" value="RNaseH_domain"/>
</dbReference>
<dbReference type="AlphaFoldDB" id="X6M045"/>
<sequence length="207" mass="23804">ELELRRQQEEVKLYHKCIRLNWIVKLSTLPKTYIYAAEVGIPDVQPDQYPYSNKLPMQITKLPHSSKSPFEKWKGPTSEEILNSLDESTIAIFADGSCRPEDLDEQGITTMIGSEIEAIRQALEKVQFQYKDERVLILSGRKFAVNAILNKCNSEAYNFSIAECQRLMKELGDNGVSEIYWTKGHSGIPGNNEQMQRQRERDFKQSS</sequence>
<evidence type="ECO:0000313" key="4">
    <source>
        <dbReference type="Proteomes" id="UP000023152"/>
    </source>
</evidence>
<feature type="domain" description="RNase H type-1" evidence="2">
    <location>
        <begin position="86"/>
        <end position="203"/>
    </location>
</feature>
<feature type="non-terminal residue" evidence="3">
    <location>
        <position position="1"/>
    </location>
</feature>
<evidence type="ECO:0000259" key="2">
    <source>
        <dbReference type="PROSITE" id="PS50879"/>
    </source>
</evidence>
<dbReference type="Proteomes" id="UP000023152">
    <property type="component" value="Unassembled WGS sequence"/>
</dbReference>
<keyword evidence="4" id="KW-1185">Reference proteome</keyword>
<feature type="compositionally biased region" description="Basic and acidic residues" evidence="1">
    <location>
        <begin position="196"/>
        <end position="207"/>
    </location>
</feature>
<name>X6M045_RETFI</name>
<feature type="region of interest" description="Disordered" evidence="1">
    <location>
        <begin position="185"/>
        <end position="207"/>
    </location>
</feature>
<dbReference type="GO" id="GO:0004523">
    <property type="term" value="F:RNA-DNA hybrid ribonuclease activity"/>
    <property type="evidence" value="ECO:0007669"/>
    <property type="project" value="InterPro"/>
</dbReference>
<dbReference type="Gene3D" id="3.30.420.10">
    <property type="entry name" value="Ribonuclease H-like superfamily/Ribonuclease H"/>
    <property type="match status" value="1"/>
</dbReference>
<evidence type="ECO:0000256" key="1">
    <source>
        <dbReference type="SAM" id="MobiDB-lite"/>
    </source>
</evidence>